<dbReference type="InterPro" id="IPR055296">
    <property type="entry name" value="SRL2-like"/>
</dbReference>
<dbReference type="PANTHER" id="PTHR46087:SF20">
    <property type="entry name" value="OS02G0143200 PROTEIN"/>
    <property type="match status" value="1"/>
</dbReference>
<dbReference type="PANTHER" id="PTHR46087">
    <property type="entry name" value="PUTATIVE, EXPRESSED-RELATED"/>
    <property type="match status" value="1"/>
</dbReference>
<evidence type="ECO:0000313" key="2">
    <source>
        <dbReference type="EMBL" id="URE05205.1"/>
    </source>
</evidence>
<name>A0A9E7G089_9LILI</name>
<sequence length="387" mass="42846">MRKSGPRKAAGQLGLPQQQSEEETEIRRLTDQILARVSAISLRLSPLNPVNTLLITISPDLSPFRIVSAVLENYGVPKKKSEDGQQSEEVTQSRWVQEVLKTEGHVDPFLRLVEDGKLQAVNTAANNFSIAYGSQEDDNNALESLQAVELTESQSKESIVSLIMNSLSDLTDSEISTIKTQLLSDFVPDDVGPLRAQFVETSGQISPFESKKENTQEVTPPNLIDFDNFPEGFETVTDHSQLANGTFDLLSVDQLLETVLETAWPVGRFSASSTSDVPFKEMAGHCEALMMGKQQKMSVFTSAQQNHDILFGGPLEELYEEKKSSFSNTDQSEKSGNPFLDEKLCADLQRQFCGNNMILNAEFHNQPQYLRLPASSPYDNFLKAAGC</sequence>
<feature type="region of interest" description="Disordered" evidence="1">
    <location>
        <begin position="1"/>
        <end position="24"/>
    </location>
</feature>
<accession>A0A9E7G089</accession>
<dbReference type="OrthoDB" id="19232at2759"/>
<dbReference type="Proteomes" id="UP001055439">
    <property type="component" value="Chromosome 5"/>
</dbReference>
<organism evidence="2 3">
    <name type="scientific">Musa troglodytarum</name>
    <name type="common">fe'i banana</name>
    <dbReference type="NCBI Taxonomy" id="320322"/>
    <lineage>
        <taxon>Eukaryota</taxon>
        <taxon>Viridiplantae</taxon>
        <taxon>Streptophyta</taxon>
        <taxon>Embryophyta</taxon>
        <taxon>Tracheophyta</taxon>
        <taxon>Spermatophyta</taxon>
        <taxon>Magnoliopsida</taxon>
        <taxon>Liliopsida</taxon>
        <taxon>Zingiberales</taxon>
        <taxon>Musaceae</taxon>
        <taxon>Musa</taxon>
    </lineage>
</organism>
<dbReference type="EMBL" id="CP097507">
    <property type="protein sequence ID" value="URE05205.1"/>
    <property type="molecule type" value="Genomic_DNA"/>
</dbReference>
<reference evidence="2" key="1">
    <citation type="submission" date="2022-05" db="EMBL/GenBank/DDBJ databases">
        <title>The Musa troglodytarum L. genome provides insights into the mechanism of non-climacteric behaviour and enrichment of carotenoids.</title>
        <authorList>
            <person name="Wang J."/>
        </authorList>
    </citation>
    <scope>NUCLEOTIDE SEQUENCE</scope>
    <source>
        <tissue evidence="2">Leaf</tissue>
    </source>
</reference>
<gene>
    <name evidence="2" type="ORF">MUK42_19772</name>
</gene>
<keyword evidence="3" id="KW-1185">Reference proteome</keyword>
<protein>
    <submittedName>
        <fullName evidence="2">Cyclin-related protein</fullName>
    </submittedName>
</protein>
<dbReference type="AlphaFoldDB" id="A0A9E7G089"/>
<evidence type="ECO:0000256" key="1">
    <source>
        <dbReference type="SAM" id="MobiDB-lite"/>
    </source>
</evidence>
<proteinExistence type="predicted"/>
<evidence type="ECO:0000313" key="3">
    <source>
        <dbReference type="Proteomes" id="UP001055439"/>
    </source>
</evidence>